<dbReference type="RefSeq" id="XP_014261876.1">
    <property type="nucleotide sequence ID" value="XM_014406390.2"/>
</dbReference>
<dbReference type="GO" id="GO:0007165">
    <property type="term" value="P:signal transduction"/>
    <property type="evidence" value="ECO:0007669"/>
    <property type="project" value="UniProtKB-KW"/>
</dbReference>
<sequence length="265" mass="30339">MAQLFDDGFFSEQEKLFYMTGFSMRSKSRNFQAWLKTFVSMLVVCITPVQLLLEAVFSEGLIYSTESLVTAIIIFNSATKIISIFIKEDLIISTYRLVNDRVVKEKSVKWKNAILTESRQQVEKIQKFFLVNFGVCVFAALLNSAITRYFNPEGGLPLRQWFPFDTSTSTGFIAGFCYQIFTTLYGVIIFTFNYMTFCGLVLHTSALMKILEIDLVNLVKDCKVDDIQVDLKDKMRNIIDSHMTIMRLVKSINEVFGNIKIGEGE</sequence>
<dbReference type="GeneID" id="106673979"/>
<keyword evidence="3" id="KW-0716">Sensory transduction</keyword>
<evidence type="ECO:0000256" key="8">
    <source>
        <dbReference type="ARBA" id="ARBA00023170"/>
    </source>
</evidence>
<evidence type="ECO:0000313" key="12">
    <source>
        <dbReference type="Proteomes" id="UP000494040"/>
    </source>
</evidence>
<keyword evidence="12" id="KW-1185">Reference proteome</keyword>
<keyword evidence="4 10" id="KW-0812">Transmembrane</keyword>
<keyword evidence="6 10" id="KW-1133">Transmembrane helix</keyword>
<name>A0A8I6SCJ0_CIMLE</name>
<feature type="transmembrane region" description="Helical" evidence="10">
    <location>
        <begin position="128"/>
        <end position="150"/>
    </location>
</feature>
<evidence type="ECO:0000256" key="5">
    <source>
        <dbReference type="ARBA" id="ARBA00022725"/>
    </source>
</evidence>
<evidence type="ECO:0000256" key="10">
    <source>
        <dbReference type="SAM" id="Phobius"/>
    </source>
</evidence>
<evidence type="ECO:0000256" key="1">
    <source>
        <dbReference type="ARBA" id="ARBA00004651"/>
    </source>
</evidence>
<keyword evidence="9" id="KW-0807">Transducer</keyword>
<dbReference type="GO" id="GO:0004984">
    <property type="term" value="F:olfactory receptor activity"/>
    <property type="evidence" value="ECO:0007669"/>
    <property type="project" value="InterPro"/>
</dbReference>
<evidence type="ECO:0000256" key="6">
    <source>
        <dbReference type="ARBA" id="ARBA00022989"/>
    </source>
</evidence>
<evidence type="ECO:0000256" key="3">
    <source>
        <dbReference type="ARBA" id="ARBA00022606"/>
    </source>
</evidence>
<evidence type="ECO:0000313" key="11">
    <source>
        <dbReference type="EnsemblMetazoa" id="XP_014261876.1"/>
    </source>
</evidence>
<evidence type="ECO:0000256" key="2">
    <source>
        <dbReference type="ARBA" id="ARBA00022475"/>
    </source>
</evidence>
<accession>A0A8I6SCJ0</accession>
<evidence type="ECO:0000256" key="7">
    <source>
        <dbReference type="ARBA" id="ARBA00023136"/>
    </source>
</evidence>
<dbReference type="Proteomes" id="UP000494040">
    <property type="component" value="Unassembled WGS sequence"/>
</dbReference>
<keyword evidence="5" id="KW-0552">Olfaction</keyword>
<keyword evidence="8" id="KW-0675">Receptor</keyword>
<reference evidence="11" key="1">
    <citation type="submission" date="2022-01" db="UniProtKB">
        <authorList>
            <consortium name="EnsemblMetazoa"/>
        </authorList>
    </citation>
    <scope>IDENTIFICATION</scope>
</reference>
<feature type="transmembrane region" description="Helical" evidence="10">
    <location>
        <begin position="33"/>
        <end position="53"/>
    </location>
</feature>
<evidence type="ECO:0000256" key="9">
    <source>
        <dbReference type="ARBA" id="ARBA00023224"/>
    </source>
</evidence>
<dbReference type="OrthoDB" id="6617147at2759"/>
<dbReference type="EnsemblMetazoa" id="XM_014406390.2">
    <property type="protein sequence ID" value="XP_014261876.1"/>
    <property type="gene ID" value="LOC106673979"/>
</dbReference>
<keyword evidence="2" id="KW-1003">Cell membrane</keyword>
<dbReference type="AlphaFoldDB" id="A0A8I6SCJ0"/>
<organism evidence="11 12">
    <name type="scientific">Cimex lectularius</name>
    <name type="common">Bed bug</name>
    <name type="synonym">Acanthia lectularia</name>
    <dbReference type="NCBI Taxonomy" id="79782"/>
    <lineage>
        <taxon>Eukaryota</taxon>
        <taxon>Metazoa</taxon>
        <taxon>Ecdysozoa</taxon>
        <taxon>Arthropoda</taxon>
        <taxon>Hexapoda</taxon>
        <taxon>Insecta</taxon>
        <taxon>Pterygota</taxon>
        <taxon>Neoptera</taxon>
        <taxon>Paraneoptera</taxon>
        <taxon>Hemiptera</taxon>
        <taxon>Heteroptera</taxon>
        <taxon>Panheteroptera</taxon>
        <taxon>Cimicomorpha</taxon>
        <taxon>Cimicidae</taxon>
        <taxon>Cimex</taxon>
    </lineage>
</organism>
<dbReference type="GO" id="GO:0005549">
    <property type="term" value="F:odorant binding"/>
    <property type="evidence" value="ECO:0007669"/>
    <property type="project" value="InterPro"/>
</dbReference>
<dbReference type="KEGG" id="clec:106673979"/>
<dbReference type="GO" id="GO:0005886">
    <property type="term" value="C:plasma membrane"/>
    <property type="evidence" value="ECO:0007669"/>
    <property type="project" value="UniProtKB-SubCell"/>
</dbReference>
<dbReference type="InterPro" id="IPR004117">
    <property type="entry name" value="7tm6_olfct_rcpt"/>
</dbReference>
<keyword evidence="7 10" id="KW-0472">Membrane</keyword>
<dbReference type="PANTHER" id="PTHR21137">
    <property type="entry name" value="ODORANT RECEPTOR"/>
    <property type="match status" value="1"/>
</dbReference>
<comment type="subcellular location">
    <subcellularLocation>
        <location evidence="1">Cell membrane</location>
        <topology evidence="1">Multi-pass membrane protein</topology>
    </subcellularLocation>
</comment>
<feature type="transmembrane region" description="Helical" evidence="10">
    <location>
        <begin position="170"/>
        <end position="202"/>
    </location>
</feature>
<evidence type="ECO:0008006" key="13">
    <source>
        <dbReference type="Google" id="ProtNLM"/>
    </source>
</evidence>
<proteinExistence type="predicted"/>
<evidence type="ECO:0000256" key="4">
    <source>
        <dbReference type="ARBA" id="ARBA00022692"/>
    </source>
</evidence>
<dbReference type="Pfam" id="PF02949">
    <property type="entry name" value="7tm_6"/>
    <property type="match status" value="1"/>
</dbReference>
<protein>
    <recommendedName>
        <fullName evidence="13">Odorant receptor</fullName>
    </recommendedName>
</protein>
<dbReference type="PANTHER" id="PTHR21137:SF35">
    <property type="entry name" value="ODORANT RECEPTOR 19A-RELATED"/>
    <property type="match status" value="1"/>
</dbReference>
<feature type="transmembrane region" description="Helical" evidence="10">
    <location>
        <begin position="68"/>
        <end position="86"/>
    </location>
</feature>